<organism evidence="1 2">
    <name type="scientific">Alkalisalibacterium limincola</name>
    <dbReference type="NCBI Taxonomy" id="2699169"/>
    <lineage>
        <taxon>Bacteria</taxon>
        <taxon>Pseudomonadati</taxon>
        <taxon>Pseudomonadota</taxon>
        <taxon>Gammaproteobacteria</taxon>
        <taxon>Lysobacterales</taxon>
        <taxon>Lysobacteraceae</taxon>
        <taxon>Alkalisalibacterium</taxon>
    </lineage>
</organism>
<dbReference type="Gene3D" id="3.30.70.100">
    <property type="match status" value="2"/>
</dbReference>
<accession>A0A5C8KSK8</accession>
<dbReference type="Pfam" id="PF07237">
    <property type="entry name" value="DUF1428"/>
    <property type="match status" value="2"/>
</dbReference>
<protein>
    <submittedName>
        <fullName evidence="1">DUF1428 domain-containing protein</fullName>
    </submittedName>
</protein>
<evidence type="ECO:0000313" key="2">
    <source>
        <dbReference type="Proteomes" id="UP000321248"/>
    </source>
</evidence>
<proteinExistence type="predicted"/>
<evidence type="ECO:0000313" key="1">
    <source>
        <dbReference type="EMBL" id="TXK62302.1"/>
    </source>
</evidence>
<dbReference type="OrthoDB" id="9792392at2"/>
<comment type="caution">
    <text evidence="1">The sequence shown here is derived from an EMBL/GenBank/DDBJ whole genome shotgun (WGS) entry which is preliminary data.</text>
</comment>
<keyword evidence="2" id="KW-1185">Reference proteome</keyword>
<dbReference type="EMBL" id="VRTS01000005">
    <property type="protein sequence ID" value="TXK62302.1"/>
    <property type="molecule type" value="Genomic_DNA"/>
</dbReference>
<gene>
    <name evidence="1" type="ORF">FU658_08685</name>
</gene>
<dbReference type="InterPro" id="IPR009874">
    <property type="entry name" value="DUF1428"/>
</dbReference>
<dbReference type="InterPro" id="IPR011008">
    <property type="entry name" value="Dimeric_a/b-barrel"/>
</dbReference>
<dbReference type="AlphaFoldDB" id="A0A5C8KSK8"/>
<name>A0A5C8KSK8_9GAMM</name>
<reference evidence="1 2" key="1">
    <citation type="submission" date="2019-08" db="EMBL/GenBank/DDBJ databases">
        <authorList>
            <person name="Karlyshev A.V."/>
        </authorList>
    </citation>
    <scope>NUCLEOTIDE SEQUENCE [LARGE SCALE GENOMIC DNA]</scope>
    <source>
        <strain evidence="1 2">Alg18-2.2</strain>
    </source>
</reference>
<sequence>MAYIDGFVAAVPSARKREYIGHAGEAAPMFREFGATRLVEAWGDEVPDGKLTDFKRAVQAGDDEVVVFGWFEFPDRAVRDAAQQRMGTDPRMAEMGAAMPFDGKRMIFGGFQPILDTGGIERGGYVDGFLVAVPDDAKAAYIDIAELCARVFMEHGAVRVVEAWEDDVPDGTLTDMRRGVQAKAGEKIVFSFIEWATKAAREAGMKKVTDDPRMQMDHDAFPFDAKRMIYGGFEVVLEG</sequence>
<dbReference type="SUPFAM" id="SSF54909">
    <property type="entry name" value="Dimeric alpha+beta barrel"/>
    <property type="match status" value="2"/>
</dbReference>
<dbReference type="RefSeq" id="WP_147891721.1">
    <property type="nucleotide sequence ID" value="NZ_VRTS01000005.1"/>
</dbReference>
<dbReference type="Proteomes" id="UP000321248">
    <property type="component" value="Unassembled WGS sequence"/>
</dbReference>